<evidence type="ECO:0000313" key="10">
    <source>
        <dbReference type="Proteomes" id="UP000243525"/>
    </source>
</evidence>
<evidence type="ECO:0000313" key="9">
    <source>
        <dbReference type="EMBL" id="PTN09541.1"/>
    </source>
</evidence>
<evidence type="ECO:0000256" key="6">
    <source>
        <dbReference type="ARBA" id="ARBA00023277"/>
    </source>
</evidence>
<dbReference type="InterPro" id="IPR037051">
    <property type="entry name" value="4-carb_acid_sugar_kinase_N_sf"/>
</dbReference>
<sequence length="386" mass="42727">MIAVIADDFTGAAEVGGIGLQYGLKVLIETEVTGSGDADLLIIAADTRSMSADDSVAKIEEITQKLLLLKPDFIYKKLDSVLRGNVYEELISQQKTEGKSRVLIIPANPHFKRLVKDGVYYVDGTPLAKTSFAFDPEFPLKSSRVKDILGSDPELISSLNLGEELPDAGFIVGNVESEKDLSSWAELLDDQTVYGGGAGFFEAILMKNHESQRADVEFNSSEEHHSLFIFGSTFPKTFELFKKMKMAGLMFINLSEDYFKLSDKDPSAIQEMAENVASWLGQERKVVITTIFTSSKVPAISPDRIRKEIGLLVKKIFELTKIQELYIEGGATAAQIFQKLEITSLRPVGELDYGIIEMEVDDYPGLCLVTKPGSYLWPECIIPELN</sequence>
<evidence type="ECO:0000256" key="3">
    <source>
        <dbReference type="ARBA" id="ARBA00022741"/>
    </source>
</evidence>
<feature type="domain" description="Four-carbon acid sugar kinase nucleotide binding" evidence="8">
    <location>
        <begin position="229"/>
        <end position="374"/>
    </location>
</feature>
<keyword evidence="6" id="KW-0119">Carbohydrate metabolism</keyword>
<gene>
    <name evidence="9" type="ORF">C8N47_10486</name>
</gene>
<dbReference type="RefSeq" id="WP_170111297.1">
    <property type="nucleotide sequence ID" value="NZ_OY782574.1"/>
</dbReference>
<dbReference type="SUPFAM" id="SSF142764">
    <property type="entry name" value="YgbK-like"/>
    <property type="match status" value="1"/>
</dbReference>
<proteinExistence type="inferred from homology"/>
<dbReference type="Pfam" id="PF07005">
    <property type="entry name" value="SBD_N"/>
    <property type="match status" value="1"/>
</dbReference>
<keyword evidence="10" id="KW-1185">Reference proteome</keyword>
<comment type="similarity">
    <text evidence="1">Belongs to the four-carbon acid sugar kinase family.</text>
</comment>
<evidence type="ECO:0000256" key="4">
    <source>
        <dbReference type="ARBA" id="ARBA00022777"/>
    </source>
</evidence>
<evidence type="ECO:0000259" key="8">
    <source>
        <dbReference type="Pfam" id="PF17042"/>
    </source>
</evidence>
<dbReference type="Pfam" id="PF17042">
    <property type="entry name" value="NBD_C"/>
    <property type="match status" value="1"/>
</dbReference>
<dbReference type="GO" id="GO:0005524">
    <property type="term" value="F:ATP binding"/>
    <property type="evidence" value="ECO:0007669"/>
    <property type="project" value="UniProtKB-KW"/>
</dbReference>
<dbReference type="InterPro" id="IPR042213">
    <property type="entry name" value="NBD_C_sf"/>
</dbReference>
<dbReference type="Gene3D" id="3.40.50.10840">
    <property type="entry name" value="Putative sugar-binding, N-terminal domain"/>
    <property type="match status" value="1"/>
</dbReference>
<dbReference type="Gene3D" id="3.40.980.20">
    <property type="entry name" value="Four-carbon acid sugar kinase, nucleotide binding domain"/>
    <property type="match status" value="1"/>
</dbReference>
<dbReference type="InterPro" id="IPR031475">
    <property type="entry name" value="NBD_C"/>
</dbReference>
<keyword evidence="5" id="KW-0067">ATP-binding</keyword>
<dbReference type="Proteomes" id="UP000243525">
    <property type="component" value="Unassembled WGS sequence"/>
</dbReference>
<keyword evidence="4" id="KW-0418">Kinase</keyword>
<dbReference type="GO" id="GO:0016301">
    <property type="term" value="F:kinase activity"/>
    <property type="evidence" value="ECO:0007669"/>
    <property type="project" value="UniProtKB-KW"/>
</dbReference>
<dbReference type="EMBL" id="QAAD01000004">
    <property type="protein sequence ID" value="PTN09541.1"/>
    <property type="molecule type" value="Genomic_DNA"/>
</dbReference>
<reference evidence="9 10" key="1">
    <citation type="submission" date="2018-04" db="EMBL/GenBank/DDBJ databases">
        <title>Genomic Encyclopedia of Archaeal and Bacterial Type Strains, Phase II (KMG-II): from individual species to whole genera.</title>
        <authorList>
            <person name="Goeker M."/>
        </authorList>
    </citation>
    <scope>NUCLEOTIDE SEQUENCE [LARGE SCALE GENOMIC DNA]</scope>
    <source>
        <strain evidence="9 10">DSM 28823</strain>
    </source>
</reference>
<feature type="domain" description="Four-carbon acid sugar kinase N-terminal" evidence="7">
    <location>
        <begin position="2"/>
        <end position="203"/>
    </location>
</feature>
<evidence type="ECO:0000256" key="5">
    <source>
        <dbReference type="ARBA" id="ARBA00022840"/>
    </source>
</evidence>
<comment type="caution">
    <text evidence="9">The sequence shown here is derived from an EMBL/GenBank/DDBJ whole genome shotgun (WGS) entry which is preliminary data.</text>
</comment>
<evidence type="ECO:0000256" key="2">
    <source>
        <dbReference type="ARBA" id="ARBA00022679"/>
    </source>
</evidence>
<name>A0A2T5C400_9BACT</name>
<dbReference type="AlphaFoldDB" id="A0A2T5C400"/>
<evidence type="ECO:0000256" key="1">
    <source>
        <dbReference type="ARBA" id="ARBA00005715"/>
    </source>
</evidence>
<accession>A0A2T5C400</accession>
<evidence type="ECO:0000259" key="7">
    <source>
        <dbReference type="Pfam" id="PF07005"/>
    </source>
</evidence>
<organism evidence="9 10">
    <name type="scientific">Mangrovibacterium marinum</name>
    <dbReference type="NCBI Taxonomy" id="1639118"/>
    <lineage>
        <taxon>Bacteria</taxon>
        <taxon>Pseudomonadati</taxon>
        <taxon>Bacteroidota</taxon>
        <taxon>Bacteroidia</taxon>
        <taxon>Marinilabiliales</taxon>
        <taxon>Prolixibacteraceae</taxon>
        <taxon>Mangrovibacterium</taxon>
    </lineage>
</organism>
<dbReference type="InterPro" id="IPR010737">
    <property type="entry name" value="4-carb_acid_sugar_kinase_N"/>
</dbReference>
<protein>
    <submittedName>
        <fullName evidence="9">Uncharacterized protein YgbK (DUF1537 family)</fullName>
    </submittedName>
</protein>
<keyword evidence="3" id="KW-0547">Nucleotide-binding</keyword>
<keyword evidence="2" id="KW-0808">Transferase</keyword>